<dbReference type="EMBL" id="CADCXV010000213">
    <property type="protein sequence ID" value="CAB0028884.1"/>
    <property type="molecule type" value="Genomic_DNA"/>
</dbReference>
<protein>
    <submittedName>
        <fullName evidence="1">Uncharacterized protein</fullName>
    </submittedName>
</protein>
<organism evidence="1 2">
    <name type="scientific">Trichogramma brassicae</name>
    <dbReference type="NCBI Taxonomy" id="86971"/>
    <lineage>
        <taxon>Eukaryota</taxon>
        <taxon>Metazoa</taxon>
        <taxon>Ecdysozoa</taxon>
        <taxon>Arthropoda</taxon>
        <taxon>Hexapoda</taxon>
        <taxon>Insecta</taxon>
        <taxon>Pterygota</taxon>
        <taxon>Neoptera</taxon>
        <taxon>Endopterygota</taxon>
        <taxon>Hymenoptera</taxon>
        <taxon>Apocrita</taxon>
        <taxon>Proctotrupomorpha</taxon>
        <taxon>Chalcidoidea</taxon>
        <taxon>Trichogrammatidae</taxon>
        <taxon>Trichogramma</taxon>
    </lineage>
</organism>
<reference evidence="1 2" key="1">
    <citation type="submission" date="2020-02" db="EMBL/GenBank/DDBJ databases">
        <authorList>
            <person name="Ferguson B K."/>
        </authorList>
    </citation>
    <scope>NUCLEOTIDE SEQUENCE [LARGE SCALE GENOMIC DNA]</scope>
</reference>
<sequence length="456" mass="51414">MRVSNLLLQPMQWCTSVHDSVQATANNGGLFAHVSPSAAAKLEQPWYPYNVANKKTIAMIYIYECPPFNSFCSYITRDDAPSEEKTTTTTQVSCVLDVLRAVMCALCSMASHGYRSARRPSEARARGSRDTREIPPQLLSRSLILYVYLKNEPLLCRCPVIFDAHGMPDLHAYILVKILNISWLVLSQIKSFLTWKRRVREKNLLLPLLVLCALLVHRAAYEMVYKREREKEAADVPPLPRKFVGSRARTSSSRALSDPPAAAALFREQHPFVTCDSSLVCVCVYKAASSFSVHRPPYIVIMLAAARLYICEYGDELARASKPFEAVRVFGLQVYTFQNLKNTDSSGPQRCRAWIRLARAHIIRERARAHGRECSLSTMMQAISCFGAAMRSRCASNIIENLLKHPMTRLECLNVTHRAPSSASSARIHEMPCCSVNRHPTVSHPQKKIRIHHSIK</sequence>
<keyword evidence="2" id="KW-1185">Reference proteome</keyword>
<proteinExistence type="predicted"/>
<dbReference type="Proteomes" id="UP000479190">
    <property type="component" value="Unassembled WGS sequence"/>
</dbReference>
<accession>A0A6H5I2S7</accession>
<dbReference type="AlphaFoldDB" id="A0A6H5I2S7"/>
<gene>
    <name evidence="1" type="ORF">TBRA_LOCUS998</name>
</gene>
<evidence type="ECO:0000313" key="2">
    <source>
        <dbReference type="Proteomes" id="UP000479190"/>
    </source>
</evidence>
<evidence type="ECO:0000313" key="1">
    <source>
        <dbReference type="EMBL" id="CAB0028884.1"/>
    </source>
</evidence>
<name>A0A6H5I2S7_9HYME</name>